<dbReference type="InterPro" id="IPR025558">
    <property type="entry name" value="DUF4283"/>
</dbReference>
<comment type="caution">
    <text evidence="2">The sequence shown here is derived from an EMBL/GenBank/DDBJ whole genome shotgun (WGS) entry which is preliminary data.</text>
</comment>
<dbReference type="Pfam" id="PF14111">
    <property type="entry name" value="DUF4283"/>
    <property type="match status" value="1"/>
</dbReference>
<sequence length="174" mass="19908">MASELNKMKDALNLSEMEQHSVIVPLGLWHGESDSPGYYLVVKLLSRWSFNFEALKNTLLNSFNPIKGLEMRLIDNGCILFNFAHTIDRKRVIEGGPWAFEKNLLVLKAIEEDDDPASIDLNWVNFFVHVHGLLLGRMSRHMAEFIGNQLGQFRDVELDNGGKSGARHYEFELF</sequence>
<reference evidence="2" key="2">
    <citation type="journal article" date="2024" name="Plant">
        <title>Genomic evolution and insights into agronomic trait innovations of Sesamum species.</title>
        <authorList>
            <person name="Miao H."/>
            <person name="Wang L."/>
            <person name="Qu L."/>
            <person name="Liu H."/>
            <person name="Sun Y."/>
            <person name="Le M."/>
            <person name="Wang Q."/>
            <person name="Wei S."/>
            <person name="Zheng Y."/>
            <person name="Lin W."/>
            <person name="Duan Y."/>
            <person name="Cao H."/>
            <person name="Xiong S."/>
            <person name="Wang X."/>
            <person name="Wei L."/>
            <person name="Li C."/>
            <person name="Ma Q."/>
            <person name="Ju M."/>
            <person name="Zhao R."/>
            <person name="Li G."/>
            <person name="Mu C."/>
            <person name="Tian Q."/>
            <person name="Mei H."/>
            <person name="Zhang T."/>
            <person name="Gao T."/>
            <person name="Zhang H."/>
        </authorList>
    </citation>
    <scope>NUCLEOTIDE SEQUENCE</scope>
    <source>
        <strain evidence="2">G02</strain>
    </source>
</reference>
<dbReference type="AlphaFoldDB" id="A0AAW2J192"/>
<dbReference type="InterPro" id="IPR040256">
    <property type="entry name" value="At4g02000-like"/>
</dbReference>
<evidence type="ECO:0000259" key="1">
    <source>
        <dbReference type="Pfam" id="PF14111"/>
    </source>
</evidence>
<proteinExistence type="predicted"/>
<protein>
    <recommendedName>
        <fullName evidence="1">DUF4283 domain-containing protein</fullName>
    </recommendedName>
</protein>
<evidence type="ECO:0000313" key="2">
    <source>
        <dbReference type="EMBL" id="KAL0287553.1"/>
    </source>
</evidence>
<gene>
    <name evidence="2" type="ORF">Sradi_7122900</name>
</gene>
<dbReference type="EMBL" id="JACGWJ010000865">
    <property type="protein sequence ID" value="KAL0287553.1"/>
    <property type="molecule type" value="Genomic_DNA"/>
</dbReference>
<feature type="domain" description="DUF4283" evidence="1">
    <location>
        <begin position="38"/>
        <end position="114"/>
    </location>
</feature>
<name>A0AAW2J192_SESRA</name>
<dbReference type="PANTHER" id="PTHR31286:SF153">
    <property type="entry name" value="DUF4283 DOMAIN PROTEIN"/>
    <property type="match status" value="1"/>
</dbReference>
<dbReference type="PANTHER" id="PTHR31286">
    <property type="entry name" value="GLYCINE-RICH CELL WALL STRUCTURAL PROTEIN 1.8-LIKE"/>
    <property type="match status" value="1"/>
</dbReference>
<organism evidence="2">
    <name type="scientific">Sesamum radiatum</name>
    <name type="common">Black benniseed</name>
    <dbReference type="NCBI Taxonomy" id="300843"/>
    <lineage>
        <taxon>Eukaryota</taxon>
        <taxon>Viridiplantae</taxon>
        <taxon>Streptophyta</taxon>
        <taxon>Embryophyta</taxon>
        <taxon>Tracheophyta</taxon>
        <taxon>Spermatophyta</taxon>
        <taxon>Magnoliopsida</taxon>
        <taxon>eudicotyledons</taxon>
        <taxon>Gunneridae</taxon>
        <taxon>Pentapetalae</taxon>
        <taxon>asterids</taxon>
        <taxon>lamiids</taxon>
        <taxon>Lamiales</taxon>
        <taxon>Pedaliaceae</taxon>
        <taxon>Sesamum</taxon>
    </lineage>
</organism>
<accession>A0AAW2J192</accession>
<reference evidence="2" key="1">
    <citation type="submission" date="2020-06" db="EMBL/GenBank/DDBJ databases">
        <authorList>
            <person name="Li T."/>
            <person name="Hu X."/>
            <person name="Zhang T."/>
            <person name="Song X."/>
            <person name="Zhang H."/>
            <person name="Dai N."/>
            <person name="Sheng W."/>
            <person name="Hou X."/>
            <person name="Wei L."/>
        </authorList>
    </citation>
    <scope>NUCLEOTIDE SEQUENCE</scope>
    <source>
        <strain evidence="2">G02</strain>
        <tissue evidence="2">Leaf</tissue>
    </source>
</reference>